<dbReference type="Proteomes" id="UP001060085">
    <property type="component" value="Linkage Group LG08"/>
</dbReference>
<protein>
    <submittedName>
        <fullName evidence="1">Uncharacterized protein</fullName>
    </submittedName>
</protein>
<sequence>MTSQISICLFYMILILISSNYKCKSLSETDDFGLFRSYEVHVINNISTTHDVIIKGDDKLFLQCKSGDDDLGGHILGKGEDLHWNFKVNFWSSTLFYCKMNWGFKKQEFTVFSVGHMTIKCEITRKCFWMVTDDGFYFGCDQKNYTLEYVWN</sequence>
<evidence type="ECO:0000313" key="1">
    <source>
        <dbReference type="EMBL" id="KAI5649938.1"/>
    </source>
</evidence>
<organism evidence="1 2">
    <name type="scientific">Catharanthus roseus</name>
    <name type="common">Madagascar periwinkle</name>
    <name type="synonym">Vinca rosea</name>
    <dbReference type="NCBI Taxonomy" id="4058"/>
    <lineage>
        <taxon>Eukaryota</taxon>
        <taxon>Viridiplantae</taxon>
        <taxon>Streptophyta</taxon>
        <taxon>Embryophyta</taxon>
        <taxon>Tracheophyta</taxon>
        <taxon>Spermatophyta</taxon>
        <taxon>Magnoliopsida</taxon>
        <taxon>eudicotyledons</taxon>
        <taxon>Gunneridae</taxon>
        <taxon>Pentapetalae</taxon>
        <taxon>asterids</taxon>
        <taxon>lamiids</taxon>
        <taxon>Gentianales</taxon>
        <taxon>Apocynaceae</taxon>
        <taxon>Rauvolfioideae</taxon>
        <taxon>Vinceae</taxon>
        <taxon>Catharanthinae</taxon>
        <taxon>Catharanthus</taxon>
    </lineage>
</organism>
<dbReference type="EMBL" id="CM044708">
    <property type="protein sequence ID" value="KAI5649938.1"/>
    <property type="molecule type" value="Genomic_DNA"/>
</dbReference>
<reference evidence="2" key="1">
    <citation type="journal article" date="2023" name="Nat. Plants">
        <title>Single-cell RNA sequencing provides a high-resolution roadmap for understanding the multicellular compartmentation of specialized metabolism.</title>
        <authorList>
            <person name="Sun S."/>
            <person name="Shen X."/>
            <person name="Li Y."/>
            <person name="Li Y."/>
            <person name="Wang S."/>
            <person name="Li R."/>
            <person name="Zhang H."/>
            <person name="Shen G."/>
            <person name="Guo B."/>
            <person name="Wei J."/>
            <person name="Xu J."/>
            <person name="St-Pierre B."/>
            <person name="Chen S."/>
            <person name="Sun C."/>
        </authorList>
    </citation>
    <scope>NUCLEOTIDE SEQUENCE [LARGE SCALE GENOMIC DNA]</scope>
</reference>
<comment type="caution">
    <text evidence="1">The sequence shown here is derived from an EMBL/GenBank/DDBJ whole genome shotgun (WGS) entry which is preliminary data.</text>
</comment>
<keyword evidence="2" id="KW-1185">Reference proteome</keyword>
<gene>
    <name evidence="1" type="ORF">M9H77_35943</name>
</gene>
<accession>A0ACB9ZQS5</accession>
<evidence type="ECO:0000313" key="2">
    <source>
        <dbReference type="Proteomes" id="UP001060085"/>
    </source>
</evidence>
<proteinExistence type="predicted"/>
<name>A0ACB9ZQS5_CATRO</name>